<evidence type="ECO:0000313" key="1">
    <source>
        <dbReference type="EMBL" id="MTD55816.1"/>
    </source>
</evidence>
<dbReference type="EMBL" id="WMBA01000026">
    <property type="protein sequence ID" value="MTD55816.1"/>
    <property type="molecule type" value="Genomic_DNA"/>
</dbReference>
<dbReference type="Proteomes" id="UP000440096">
    <property type="component" value="Unassembled WGS sequence"/>
</dbReference>
<sequence length="96" mass="10379">MCASGGDGFDAVKQLHEAWATKQGVKLPPEVKVTVNDVKGQDGKATVPDTDIKVGDKTLRDIELIESTGDTSSFQLSLQVQKKDDLWYVAGMDIKA</sequence>
<organism evidence="1 2">
    <name type="scientific">Amycolatopsis pithecellobii</name>
    <dbReference type="NCBI Taxonomy" id="664692"/>
    <lineage>
        <taxon>Bacteria</taxon>
        <taxon>Bacillati</taxon>
        <taxon>Actinomycetota</taxon>
        <taxon>Actinomycetes</taxon>
        <taxon>Pseudonocardiales</taxon>
        <taxon>Pseudonocardiaceae</taxon>
        <taxon>Amycolatopsis</taxon>
    </lineage>
</organism>
<comment type="caution">
    <text evidence="1">The sequence shown here is derived from an EMBL/GenBank/DDBJ whole genome shotgun (WGS) entry which is preliminary data.</text>
</comment>
<accession>A0A6N7Z7D5</accession>
<evidence type="ECO:0000313" key="2">
    <source>
        <dbReference type="Proteomes" id="UP000440096"/>
    </source>
</evidence>
<reference evidence="1 2" key="1">
    <citation type="submission" date="2019-11" db="EMBL/GenBank/DDBJ databases">
        <title>Draft genome of Amycolatopsis RM579.</title>
        <authorList>
            <person name="Duangmal K."/>
            <person name="Mingma R."/>
        </authorList>
    </citation>
    <scope>NUCLEOTIDE SEQUENCE [LARGE SCALE GENOMIC DNA]</scope>
    <source>
        <strain evidence="1 2">RM579</strain>
    </source>
</reference>
<gene>
    <name evidence="1" type="ORF">GKO32_17810</name>
</gene>
<keyword evidence="2" id="KW-1185">Reference proteome</keyword>
<proteinExistence type="predicted"/>
<dbReference type="AlphaFoldDB" id="A0A6N7Z7D5"/>
<name>A0A6N7Z7D5_9PSEU</name>
<dbReference type="OrthoDB" id="3628703at2"/>
<protein>
    <submittedName>
        <fullName evidence="1">Uncharacterized protein</fullName>
    </submittedName>
</protein>